<protein>
    <submittedName>
        <fullName evidence="1">Uncharacterized protein</fullName>
    </submittedName>
</protein>
<dbReference type="EMBL" id="VDMD01000042">
    <property type="protein sequence ID" value="TRM57818.1"/>
    <property type="molecule type" value="Genomic_DNA"/>
</dbReference>
<dbReference type="AlphaFoldDB" id="A0A550BZ67"/>
<sequence>MSAASRLFAVYELIYTICKHVQIPEEDDEYWFVKPALPSLARVSRFVGSVALDVLWERQESLAPLFKVLPCLLRRRELRTAWEASDEDPDEFLDETYEILSMKAGRDGTRTIPPDQWERLQMYARRIKVLKDGGPIVRADRHHVSLNWHVMAAALCCCNGGVLLPNVHSLMLGEQMKAFLDAWPCFLPYVCRRRLADHVRLHSEDGTEPCRGRQPLSPRRAPIVRYHTRPQLGASCGIARARGPWARGAEFSKVGVESDLERCAAASAPSFQGLKTLRISDPFMLSCPTMILQNMSTEPLKLRELSITGWRFVESNPPKPSSYTAPFATHATLPRSLISPC</sequence>
<keyword evidence="2" id="KW-1185">Reference proteome</keyword>
<evidence type="ECO:0000313" key="1">
    <source>
        <dbReference type="EMBL" id="TRM57818.1"/>
    </source>
</evidence>
<dbReference type="OrthoDB" id="2631350at2759"/>
<organism evidence="1 2">
    <name type="scientific">Schizophyllum amplum</name>
    <dbReference type="NCBI Taxonomy" id="97359"/>
    <lineage>
        <taxon>Eukaryota</taxon>
        <taxon>Fungi</taxon>
        <taxon>Dikarya</taxon>
        <taxon>Basidiomycota</taxon>
        <taxon>Agaricomycotina</taxon>
        <taxon>Agaricomycetes</taxon>
        <taxon>Agaricomycetidae</taxon>
        <taxon>Agaricales</taxon>
        <taxon>Schizophyllaceae</taxon>
        <taxon>Schizophyllum</taxon>
    </lineage>
</organism>
<proteinExistence type="predicted"/>
<reference evidence="1 2" key="1">
    <citation type="journal article" date="2019" name="New Phytol.">
        <title>Comparative genomics reveals unique wood-decay strategies and fruiting body development in the Schizophyllaceae.</title>
        <authorList>
            <person name="Almasi E."/>
            <person name="Sahu N."/>
            <person name="Krizsan K."/>
            <person name="Balint B."/>
            <person name="Kovacs G.M."/>
            <person name="Kiss B."/>
            <person name="Cseklye J."/>
            <person name="Drula E."/>
            <person name="Henrissat B."/>
            <person name="Nagy I."/>
            <person name="Chovatia M."/>
            <person name="Adam C."/>
            <person name="LaButti K."/>
            <person name="Lipzen A."/>
            <person name="Riley R."/>
            <person name="Grigoriev I.V."/>
            <person name="Nagy L.G."/>
        </authorList>
    </citation>
    <scope>NUCLEOTIDE SEQUENCE [LARGE SCALE GENOMIC DNA]</scope>
    <source>
        <strain evidence="1 2">NL-1724</strain>
    </source>
</reference>
<dbReference type="Proteomes" id="UP000320762">
    <property type="component" value="Unassembled WGS sequence"/>
</dbReference>
<gene>
    <name evidence="1" type="ORF">BD626DRAFT_206372</name>
</gene>
<dbReference type="STRING" id="97359.A0A550BZ67"/>
<accession>A0A550BZ67</accession>
<evidence type="ECO:0000313" key="2">
    <source>
        <dbReference type="Proteomes" id="UP000320762"/>
    </source>
</evidence>
<comment type="caution">
    <text evidence="1">The sequence shown here is derived from an EMBL/GenBank/DDBJ whole genome shotgun (WGS) entry which is preliminary data.</text>
</comment>
<name>A0A550BZ67_9AGAR</name>